<name>A0A975H2N4_9BURK</name>
<dbReference type="EMBL" id="CP071796">
    <property type="protein sequence ID" value="QTD44386.1"/>
    <property type="molecule type" value="Genomic_DNA"/>
</dbReference>
<sequence length="384" mass="43482">MKLRIATFNVENLFSRARILNLKDPEEVDRLLERFKQVQKLISAKTYDQALKDEVFQLTVDLLRYIDFRKDSGSLGDWRKEDQNGSEVTGFRINQGCTGRSAWTGEIVFKRQEFGEIQRENTGRVIKALDADILCAVEVEGMDVLKAFNSQVLKTKKFKQFVMIDSPNDPRGIDVACLTKHKILSLRTHVFDAGKIFDPVFSRDCLEVAVDAGLAQPVYVLCNHFKSQNGKTAKEKQDAADKRKDQAGTVAQIIQQTYNLEKDYIVVMGDLNEDSSNAYQSLKPLFDVKNLYPVVDPASDIRERYSYHFGGGKKGERLNQLDYIFLSAPLHHAVRSFGFERRGIAGIEKITADEGVPMQKSFPEVTTWDTGASDHAGLWVEIDI</sequence>
<evidence type="ECO:0000259" key="1">
    <source>
        <dbReference type="Pfam" id="PF19580"/>
    </source>
</evidence>
<dbReference type="InterPro" id="IPR036691">
    <property type="entry name" value="Endo/exonu/phosph_ase_sf"/>
</dbReference>
<accession>A0A975H2N4</accession>
<gene>
    <name evidence="2" type="ORF">J1M35_14940</name>
</gene>
<dbReference type="InterPro" id="IPR005135">
    <property type="entry name" value="Endo/exonuclease/phosphatase"/>
</dbReference>
<dbReference type="Proteomes" id="UP000663903">
    <property type="component" value="Chromosome"/>
</dbReference>
<keyword evidence="2" id="KW-0540">Nuclease</keyword>
<organism evidence="2 3">
    <name type="scientific">Ottowia testudinis</name>
    <dbReference type="NCBI Taxonomy" id="2816950"/>
    <lineage>
        <taxon>Bacteria</taxon>
        <taxon>Pseudomonadati</taxon>
        <taxon>Pseudomonadota</taxon>
        <taxon>Betaproteobacteria</taxon>
        <taxon>Burkholderiales</taxon>
        <taxon>Comamonadaceae</taxon>
        <taxon>Ottowia</taxon>
    </lineage>
</organism>
<evidence type="ECO:0000313" key="2">
    <source>
        <dbReference type="EMBL" id="QTD44386.1"/>
    </source>
</evidence>
<dbReference type="SUPFAM" id="SSF56219">
    <property type="entry name" value="DNase I-like"/>
    <property type="match status" value="1"/>
</dbReference>
<dbReference type="Gene3D" id="3.60.10.10">
    <property type="entry name" value="Endonuclease/exonuclease/phosphatase"/>
    <property type="match status" value="1"/>
</dbReference>
<dbReference type="RefSeq" id="WP_208007950.1">
    <property type="nucleotide sequence ID" value="NZ_CP071796.1"/>
</dbReference>
<proteinExistence type="predicted"/>
<dbReference type="PANTHER" id="PTHR42834">
    <property type="entry name" value="ENDONUCLEASE/EXONUCLEASE/PHOSPHATASE FAMILY PROTEIN (AFU_ORTHOLOGUE AFUA_3G09210)"/>
    <property type="match status" value="1"/>
</dbReference>
<dbReference type="Pfam" id="PF19580">
    <property type="entry name" value="Exo_endo_phos_3"/>
    <property type="match status" value="1"/>
</dbReference>
<feature type="domain" description="Endonuclease/exonuclease/phosphatase" evidence="1">
    <location>
        <begin position="124"/>
        <end position="278"/>
    </location>
</feature>
<dbReference type="KEGG" id="otd:J1M35_14940"/>
<dbReference type="PANTHER" id="PTHR42834:SF1">
    <property type="entry name" value="ENDONUCLEASE_EXONUCLEASE_PHOSPHATASE FAMILY PROTEIN (AFU_ORTHOLOGUE AFUA_3G09210)"/>
    <property type="match status" value="1"/>
</dbReference>
<dbReference type="AlphaFoldDB" id="A0A975H2N4"/>
<dbReference type="GO" id="GO:0004519">
    <property type="term" value="F:endonuclease activity"/>
    <property type="evidence" value="ECO:0007669"/>
    <property type="project" value="UniProtKB-KW"/>
</dbReference>
<protein>
    <submittedName>
        <fullName evidence="2">Endonuclease</fullName>
    </submittedName>
</protein>
<evidence type="ECO:0000313" key="3">
    <source>
        <dbReference type="Proteomes" id="UP000663903"/>
    </source>
</evidence>
<keyword evidence="2" id="KW-0255">Endonuclease</keyword>
<keyword evidence="3" id="KW-1185">Reference proteome</keyword>
<reference evidence="2" key="1">
    <citation type="submission" date="2021-03" db="EMBL/GenBank/DDBJ databases">
        <title>Ottowia sp. 27C isolated from the cloaca of a Giant Asian pond turtle (Heosemys grandis).</title>
        <authorList>
            <person name="Spergser J."/>
            <person name="Busse H.-J."/>
        </authorList>
    </citation>
    <scope>NUCLEOTIDE SEQUENCE</scope>
    <source>
        <strain evidence="2">27C</strain>
    </source>
</reference>
<keyword evidence="2" id="KW-0378">Hydrolase</keyword>